<dbReference type="InterPro" id="IPR033704">
    <property type="entry name" value="dUTPase_trimeric"/>
</dbReference>
<keyword evidence="1" id="KW-0378">Hydrolase</keyword>
<dbReference type="CDD" id="cd07557">
    <property type="entry name" value="trimeric_dUTPase"/>
    <property type="match status" value="1"/>
</dbReference>
<sequence length="163" mass="17998">MKHILGPNSKSSLTNVQDGDSQPNAIDLRLGRVFQIKNDLFEVSNDHKKHRGSEEVLPDGEGYYTLQPGSYEIVMENIIQVGEGEAGWVITRSTLNRNGCFITSGLYDSGYHGVMAGVLHVTTGPARIKQGTRVGQYLSFEAEALKMYDGSYGIGKEHDKKYT</sequence>
<dbReference type="Gene3D" id="2.70.40.10">
    <property type="match status" value="1"/>
</dbReference>
<dbReference type="GO" id="GO:0006229">
    <property type="term" value="P:dUTP biosynthetic process"/>
    <property type="evidence" value="ECO:0007669"/>
    <property type="project" value="InterPro"/>
</dbReference>
<evidence type="ECO:0000256" key="1">
    <source>
        <dbReference type="ARBA" id="ARBA00022801"/>
    </source>
</evidence>
<protein>
    <submittedName>
        <fullName evidence="4">Dcd Deoxycytidine deaminase</fullName>
    </submittedName>
</protein>
<dbReference type="Pfam" id="PF22769">
    <property type="entry name" value="DCD"/>
    <property type="match status" value="1"/>
</dbReference>
<gene>
    <name evidence="4" type="ORF">UFOVP242_170</name>
</gene>
<accession>A0A6J7WVE8</accession>
<dbReference type="GO" id="GO:0008829">
    <property type="term" value="F:dCTP deaminase activity"/>
    <property type="evidence" value="ECO:0007669"/>
    <property type="project" value="InterPro"/>
</dbReference>
<feature type="region of interest" description="Disordered" evidence="3">
    <location>
        <begin position="1"/>
        <end position="21"/>
    </location>
</feature>
<evidence type="ECO:0000256" key="2">
    <source>
        <dbReference type="ARBA" id="ARBA00023080"/>
    </source>
</evidence>
<organism evidence="4">
    <name type="scientific">uncultured Caudovirales phage</name>
    <dbReference type="NCBI Taxonomy" id="2100421"/>
    <lineage>
        <taxon>Viruses</taxon>
        <taxon>Duplodnaviria</taxon>
        <taxon>Heunggongvirae</taxon>
        <taxon>Uroviricota</taxon>
        <taxon>Caudoviricetes</taxon>
        <taxon>Peduoviridae</taxon>
        <taxon>Maltschvirus</taxon>
        <taxon>Maltschvirus maltsch</taxon>
    </lineage>
</organism>
<name>A0A6J7WVE8_9CAUD</name>
<dbReference type="InterPro" id="IPR011962">
    <property type="entry name" value="dCTP_deaminase"/>
</dbReference>
<dbReference type="InterPro" id="IPR036157">
    <property type="entry name" value="dUTPase-like_sf"/>
</dbReference>
<proteinExistence type="predicted"/>
<dbReference type="EMBL" id="LR798294">
    <property type="protein sequence ID" value="CAB5221956.1"/>
    <property type="molecule type" value="Genomic_DNA"/>
</dbReference>
<evidence type="ECO:0000313" key="4">
    <source>
        <dbReference type="EMBL" id="CAB5221956.1"/>
    </source>
</evidence>
<reference evidence="4" key="1">
    <citation type="submission" date="2020-05" db="EMBL/GenBank/DDBJ databases">
        <authorList>
            <person name="Chiriac C."/>
            <person name="Salcher M."/>
            <person name="Ghai R."/>
            <person name="Kavagutti S V."/>
        </authorList>
    </citation>
    <scope>NUCLEOTIDE SEQUENCE</scope>
</reference>
<dbReference type="PANTHER" id="PTHR42680">
    <property type="entry name" value="DCTP DEAMINASE"/>
    <property type="match status" value="1"/>
</dbReference>
<keyword evidence="2" id="KW-0546">Nucleotide metabolism</keyword>
<dbReference type="PANTHER" id="PTHR42680:SF3">
    <property type="entry name" value="DCTP DEAMINASE"/>
    <property type="match status" value="1"/>
</dbReference>
<evidence type="ECO:0000256" key="3">
    <source>
        <dbReference type="SAM" id="MobiDB-lite"/>
    </source>
</evidence>
<dbReference type="SUPFAM" id="SSF51283">
    <property type="entry name" value="dUTPase-like"/>
    <property type="match status" value="1"/>
</dbReference>
<feature type="compositionally biased region" description="Polar residues" evidence="3">
    <location>
        <begin position="8"/>
        <end position="21"/>
    </location>
</feature>